<dbReference type="AlphaFoldDB" id="A0A0F3H364"/>
<feature type="signal peptide" evidence="2">
    <location>
        <begin position="1"/>
        <end position="19"/>
    </location>
</feature>
<sequence length="471" mass="53444">MAIPTIFSPFGLLAAGAGAAVVASRFALDIYGTCRDAKKDAQRADFVASFRNNLKNTVDEFKLETDNLNTDERDSLLGKLSQIEAFDRTLQLANTQQGVQEAVIKFGQHYSALKSEIEHIKVEQRYAKKTGIKKAESEKAAANLTHGITSVSATNAIDTSALKEARHIRGSNVVNNVADFPQDILDRGIVAAEALRFYEQIKDMDQEYSRGLESLINELDECRYPQRLQLIRTTMKLHYGQIKELTADTNRFRDMLEKLLHHASCHDGFAEVSPAIEALFSQKYISKEQYNSAVAALTEFVMRAEERLARQRLILQLKDNIESLGYTLATGDKADSSDIKTLTSDLLMRIESEEVVYLDTQWAGYKVMLKLNKDTELTTRLVRVVRTHQETQDISTNQRQRDSEIGKKWCEDYDRFLEKLQQDQLFIGIKLRKEPQEQDILYVVDKAQETTKQEKKGDTLLAENQLTADSE</sequence>
<evidence type="ECO:0000313" key="3">
    <source>
        <dbReference type="EMBL" id="KJU87358.1"/>
    </source>
</evidence>
<evidence type="ECO:0000313" key="4">
    <source>
        <dbReference type="Proteomes" id="UP000033423"/>
    </source>
</evidence>
<evidence type="ECO:0000256" key="2">
    <source>
        <dbReference type="SAM" id="SignalP"/>
    </source>
</evidence>
<gene>
    <name evidence="3" type="ORF">MBAV_000451</name>
</gene>
<keyword evidence="4" id="KW-1185">Reference proteome</keyword>
<dbReference type="Proteomes" id="UP000033423">
    <property type="component" value="Unassembled WGS sequence"/>
</dbReference>
<feature type="compositionally biased region" description="Polar residues" evidence="1">
    <location>
        <begin position="462"/>
        <end position="471"/>
    </location>
</feature>
<feature type="chain" id="PRO_5002461357" evidence="2">
    <location>
        <begin position="20"/>
        <end position="471"/>
    </location>
</feature>
<keyword evidence="2" id="KW-0732">Signal</keyword>
<name>A0A0F3H364_9BACT</name>
<comment type="caution">
    <text evidence="3">The sequence shown here is derived from an EMBL/GenBank/DDBJ whole genome shotgun (WGS) entry which is preliminary data.</text>
</comment>
<dbReference type="EMBL" id="LACI01000211">
    <property type="protein sequence ID" value="KJU87358.1"/>
    <property type="molecule type" value="Genomic_DNA"/>
</dbReference>
<protein>
    <submittedName>
        <fullName evidence="3">Secreted protein</fullName>
    </submittedName>
</protein>
<proteinExistence type="predicted"/>
<evidence type="ECO:0000256" key="1">
    <source>
        <dbReference type="SAM" id="MobiDB-lite"/>
    </source>
</evidence>
<organism evidence="3 4">
    <name type="scientific">Candidatus Magnetobacterium bavaricum</name>
    <dbReference type="NCBI Taxonomy" id="29290"/>
    <lineage>
        <taxon>Bacteria</taxon>
        <taxon>Pseudomonadati</taxon>
        <taxon>Nitrospirota</taxon>
        <taxon>Thermodesulfovibrionia</taxon>
        <taxon>Thermodesulfovibrionales</taxon>
        <taxon>Candidatus Magnetobacteriaceae</taxon>
        <taxon>Candidatus Magnetobacterium</taxon>
    </lineage>
</organism>
<accession>A0A0F3H364</accession>
<reference evidence="3 4" key="1">
    <citation type="submission" date="2015-02" db="EMBL/GenBank/DDBJ databases">
        <title>Single-cell genomics of uncultivated deep-branching MTB reveals a conserved set of magnetosome genes.</title>
        <authorList>
            <person name="Kolinko S."/>
            <person name="Richter M."/>
            <person name="Glockner F.O."/>
            <person name="Brachmann A."/>
            <person name="Schuler D."/>
        </authorList>
    </citation>
    <scope>NUCLEOTIDE SEQUENCE [LARGE SCALE GENOMIC DNA]</scope>
    <source>
        <strain evidence="3">TM-1</strain>
    </source>
</reference>
<feature type="region of interest" description="Disordered" evidence="1">
    <location>
        <begin position="452"/>
        <end position="471"/>
    </location>
</feature>